<sequence length="323" mass="35512">MIRKKRFYATTIILLLLLALSGCGGSKETATGNQSVEGKGVVKVGYQKSAPMLLLKKKQLLEKNLGKLGYEVKWYEFNTGIAVAEALNAGSIDIGGLGDSPSLFGKARGLDFVYIASEPSVPESEGILVKKDSSIKTIKDLKGKKIAFNKASISQYLLLKTLKSEGLSENDIKPVYLNPPEASVAFSQGQVDAWVIWEPYFTTTANKGNRVLSDATGLVSFRSFYVAGEKFVKDNPKATKQIVLELQKVGKEINKNPQEAAELVSDATKIPVDTWKEILKKKPADVQFMNQKAADDLQEQANDLLEMKLITKQIDVQNSYWSP</sequence>
<dbReference type="SMART" id="SM00062">
    <property type="entry name" value="PBPb"/>
    <property type="match status" value="1"/>
</dbReference>
<dbReference type="EMBL" id="PQWM01000036">
    <property type="protein sequence ID" value="RDZ09305.1"/>
    <property type="molecule type" value="Genomic_DNA"/>
</dbReference>
<dbReference type="GO" id="GO:0016020">
    <property type="term" value="C:membrane"/>
    <property type="evidence" value="ECO:0007669"/>
    <property type="project" value="InterPro"/>
</dbReference>
<comment type="function">
    <text evidence="7">Part of a binding-protein-dependent transport system for aliphatic sulfonates. Putative binding protein.</text>
</comment>
<feature type="signal peptide" evidence="9">
    <location>
        <begin position="1"/>
        <end position="24"/>
    </location>
</feature>
<dbReference type="FunFam" id="3.40.190.10:FF:000050">
    <property type="entry name" value="Sulfonate ABC transporter substrate-binding protein"/>
    <property type="match status" value="1"/>
</dbReference>
<dbReference type="GO" id="GO:0042597">
    <property type="term" value="C:periplasmic space"/>
    <property type="evidence" value="ECO:0007669"/>
    <property type="project" value="UniProtKB-SubCell"/>
</dbReference>
<reference evidence="11 12" key="1">
    <citation type="journal article" date="2018" name="Appl. Environ. Microbiol.">
        <title>Antimicrobial susceptibility testing and tentative epidemiological cut-off values of five Bacillus species relevant for use as animal feed additives or for plant protection.</title>
        <authorList>
            <person name="Agerso Y."/>
            <person name="Stuer-Lauridsen B."/>
            <person name="Bjerre K."/>
            <person name="Jensen M.G."/>
            <person name="Johansen E."/>
            <person name="Bennedsen M."/>
            <person name="Brockmann E."/>
            <person name="Nielsen B."/>
        </authorList>
    </citation>
    <scope>NUCLEOTIDE SEQUENCE [LARGE SCALE GENOMIC DNA]</scope>
    <source>
        <strain evidence="11 12">CHCC20162</strain>
    </source>
</reference>
<dbReference type="PANTHER" id="PTHR30024">
    <property type="entry name" value="ALIPHATIC SULFONATES-BINDING PROTEIN-RELATED"/>
    <property type="match status" value="1"/>
</dbReference>
<gene>
    <name evidence="11" type="ORF">C3744_24690</name>
</gene>
<dbReference type="GO" id="GO:0042626">
    <property type="term" value="F:ATPase-coupled transmembrane transporter activity"/>
    <property type="evidence" value="ECO:0007669"/>
    <property type="project" value="InterPro"/>
</dbReference>
<dbReference type="Pfam" id="PF09084">
    <property type="entry name" value="NMT1"/>
    <property type="match status" value="1"/>
</dbReference>
<evidence type="ECO:0000256" key="8">
    <source>
        <dbReference type="ARBA" id="ARBA00070228"/>
    </source>
</evidence>
<evidence type="ECO:0000313" key="11">
    <source>
        <dbReference type="EMBL" id="RDZ09305.1"/>
    </source>
</evidence>
<proteinExistence type="inferred from homology"/>
<evidence type="ECO:0000259" key="10">
    <source>
        <dbReference type="SMART" id="SM00062"/>
    </source>
</evidence>
<dbReference type="AlphaFoldDB" id="A0A3D8WW37"/>
<evidence type="ECO:0000256" key="7">
    <source>
        <dbReference type="ARBA" id="ARBA00055538"/>
    </source>
</evidence>
<protein>
    <recommendedName>
        <fullName evidence="8">Putative aliphatic sulfonates-binding protein</fullName>
    </recommendedName>
</protein>
<accession>A0A3D8WW37</accession>
<keyword evidence="6" id="KW-0449">Lipoprotein</keyword>
<evidence type="ECO:0000256" key="1">
    <source>
        <dbReference type="ARBA" id="ARBA00004418"/>
    </source>
</evidence>
<evidence type="ECO:0000256" key="2">
    <source>
        <dbReference type="ARBA" id="ARBA00010742"/>
    </source>
</evidence>
<keyword evidence="5" id="KW-0564">Palmitate</keyword>
<evidence type="ECO:0000256" key="3">
    <source>
        <dbReference type="ARBA" id="ARBA00022448"/>
    </source>
</evidence>
<dbReference type="InterPro" id="IPR015168">
    <property type="entry name" value="SsuA/THI5"/>
</dbReference>
<keyword evidence="3" id="KW-0813">Transport</keyword>
<comment type="subcellular location">
    <subcellularLocation>
        <location evidence="1">Periplasm</location>
    </subcellularLocation>
</comment>
<dbReference type="Gene3D" id="3.40.190.10">
    <property type="entry name" value="Periplasmic binding protein-like II"/>
    <property type="match status" value="2"/>
</dbReference>
<feature type="domain" description="Solute-binding protein family 3/N-terminal" evidence="10">
    <location>
        <begin position="41"/>
        <end position="256"/>
    </location>
</feature>
<evidence type="ECO:0000256" key="9">
    <source>
        <dbReference type="SAM" id="SignalP"/>
    </source>
</evidence>
<evidence type="ECO:0000313" key="12">
    <source>
        <dbReference type="Proteomes" id="UP000256519"/>
    </source>
</evidence>
<evidence type="ECO:0000256" key="4">
    <source>
        <dbReference type="ARBA" id="ARBA00022729"/>
    </source>
</evidence>
<dbReference type="Proteomes" id="UP000256519">
    <property type="component" value="Unassembled WGS sequence"/>
</dbReference>
<dbReference type="RefSeq" id="WP_116077585.1">
    <property type="nucleotide sequence ID" value="NZ_CP187630.1"/>
</dbReference>
<name>A0A3D8WW37_PRIMG</name>
<comment type="caution">
    <text evidence="11">The sequence shown here is derived from an EMBL/GenBank/DDBJ whole genome shotgun (WGS) entry which is preliminary data.</text>
</comment>
<evidence type="ECO:0000256" key="5">
    <source>
        <dbReference type="ARBA" id="ARBA00023139"/>
    </source>
</evidence>
<dbReference type="NCBIfam" id="TIGR01728">
    <property type="entry name" value="SsuA_fam"/>
    <property type="match status" value="1"/>
</dbReference>
<comment type="similarity">
    <text evidence="2">Belongs to the bacterial solute-binding protein SsuA/TauA family.</text>
</comment>
<dbReference type="PANTHER" id="PTHR30024:SF42">
    <property type="entry name" value="ALIPHATIC SULFONATES-BINDING PROTEIN-RELATED"/>
    <property type="match status" value="1"/>
</dbReference>
<dbReference type="SUPFAM" id="SSF53850">
    <property type="entry name" value="Periplasmic binding protein-like II"/>
    <property type="match status" value="1"/>
</dbReference>
<keyword evidence="4 9" id="KW-0732">Signal</keyword>
<organism evidence="11 12">
    <name type="scientific">Priestia megaterium</name>
    <name type="common">Bacillus megaterium</name>
    <dbReference type="NCBI Taxonomy" id="1404"/>
    <lineage>
        <taxon>Bacteria</taxon>
        <taxon>Bacillati</taxon>
        <taxon>Bacillota</taxon>
        <taxon>Bacilli</taxon>
        <taxon>Bacillales</taxon>
        <taxon>Bacillaceae</taxon>
        <taxon>Priestia</taxon>
    </lineage>
</organism>
<dbReference type="InterPro" id="IPR010067">
    <property type="entry name" value="ABC_SsuA_sub-bd"/>
</dbReference>
<feature type="chain" id="PRO_5038884325" description="Putative aliphatic sulfonates-binding protein" evidence="9">
    <location>
        <begin position="25"/>
        <end position="323"/>
    </location>
</feature>
<evidence type="ECO:0000256" key="6">
    <source>
        <dbReference type="ARBA" id="ARBA00023288"/>
    </source>
</evidence>
<dbReference type="InterPro" id="IPR001638">
    <property type="entry name" value="Solute-binding_3/MltF_N"/>
</dbReference>
<dbReference type="PROSITE" id="PS51257">
    <property type="entry name" value="PROKAR_LIPOPROTEIN"/>
    <property type="match status" value="1"/>
</dbReference>